<keyword evidence="8" id="KW-1185">Reference proteome</keyword>
<evidence type="ECO:0000256" key="2">
    <source>
        <dbReference type="ARBA" id="ARBA00008096"/>
    </source>
</evidence>
<keyword evidence="4 6" id="KW-1133">Transmembrane helix</keyword>
<feature type="transmembrane region" description="Helical" evidence="6">
    <location>
        <begin position="6"/>
        <end position="30"/>
    </location>
</feature>
<dbReference type="PANTHER" id="PTHR13144:SF0">
    <property type="entry name" value="PROTEIN TEX261"/>
    <property type="match status" value="1"/>
</dbReference>
<comment type="caution">
    <text evidence="7">The sequence shown here is derived from an EMBL/GenBank/DDBJ whole genome shotgun (WGS) entry which is preliminary data.</text>
</comment>
<dbReference type="GO" id="GO:0005789">
    <property type="term" value="C:endoplasmic reticulum membrane"/>
    <property type="evidence" value="ECO:0007669"/>
    <property type="project" value="TreeGrafter"/>
</dbReference>
<evidence type="ECO:0000313" key="8">
    <source>
        <dbReference type="Proteomes" id="UP000283895"/>
    </source>
</evidence>
<dbReference type="GO" id="GO:0030134">
    <property type="term" value="C:COPII-coated ER to Golgi transport vesicle"/>
    <property type="evidence" value="ECO:0007669"/>
    <property type="project" value="TreeGrafter"/>
</dbReference>
<feature type="transmembrane region" description="Helical" evidence="6">
    <location>
        <begin position="95"/>
        <end position="112"/>
    </location>
</feature>
<name>A0A423VZS0_9PEZI</name>
<evidence type="ECO:0000256" key="5">
    <source>
        <dbReference type="ARBA" id="ARBA00023136"/>
    </source>
</evidence>
<dbReference type="AlphaFoldDB" id="A0A423VZS0"/>
<dbReference type="STRING" id="356882.A0A423VZS0"/>
<dbReference type="EMBL" id="LKEA01000032">
    <property type="protein sequence ID" value="ROV96560.1"/>
    <property type="molecule type" value="Genomic_DNA"/>
</dbReference>
<comment type="subcellular location">
    <subcellularLocation>
        <location evidence="1">Membrane</location>
        <topology evidence="1">Multi-pass membrane protein</topology>
    </subcellularLocation>
</comment>
<evidence type="ECO:0000256" key="1">
    <source>
        <dbReference type="ARBA" id="ARBA00004141"/>
    </source>
</evidence>
<sequence length="217" mass="24068">MWILPLVGIIGSIVGFCFLTLAIASGLYYLSELVEEHTVISKRLLSRLIYGIIVLDLLLCLVDRFPFWLTLFGIVSHIVYLGNMRRFPYVTLTDPLFITSCVLVLINHLVWYRQFSARQKTAYSGMSSYYDAPDMPTFTEIASYFGICVWLVPFALFVSLSASDNILPYENPSAAAAGGDAGQKKAQGMAKALVDGVRNTISQVGVTAGWKKRDDGF</sequence>
<comment type="similarity">
    <text evidence="2">Belongs to the SVP26 family.</text>
</comment>
<dbReference type="GO" id="GO:0097020">
    <property type="term" value="F:COPII receptor activity"/>
    <property type="evidence" value="ECO:0007669"/>
    <property type="project" value="InterPro"/>
</dbReference>
<dbReference type="InterPro" id="IPR007277">
    <property type="entry name" value="Svp26/Tex261"/>
</dbReference>
<dbReference type="GO" id="GO:0000139">
    <property type="term" value="C:Golgi membrane"/>
    <property type="evidence" value="ECO:0007669"/>
    <property type="project" value="TreeGrafter"/>
</dbReference>
<evidence type="ECO:0000313" key="7">
    <source>
        <dbReference type="EMBL" id="ROV96560.1"/>
    </source>
</evidence>
<evidence type="ECO:0008006" key="9">
    <source>
        <dbReference type="Google" id="ProtNLM"/>
    </source>
</evidence>
<gene>
    <name evidence="7" type="ORF">VMCG_07769</name>
</gene>
<feature type="transmembrane region" description="Helical" evidence="6">
    <location>
        <begin position="141"/>
        <end position="160"/>
    </location>
</feature>
<organism evidence="7 8">
    <name type="scientific">Cytospora schulzeri</name>
    <dbReference type="NCBI Taxonomy" id="448051"/>
    <lineage>
        <taxon>Eukaryota</taxon>
        <taxon>Fungi</taxon>
        <taxon>Dikarya</taxon>
        <taxon>Ascomycota</taxon>
        <taxon>Pezizomycotina</taxon>
        <taxon>Sordariomycetes</taxon>
        <taxon>Sordariomycetidae</taxon>
        <taxon>Diaporthales</taxon>
        <taxon>Cytosporaceae</taxon>
        <taxon>Cytospora</taxon>
    </lineage>
</organism>
<dbReference type="Proteomes" id="UP000283895">
    <property type="component" value="Unassembled WGS sequence"/>
</dbReference>
<dbReference type="OrthoDB" id="28257at2759"/>
<keyword evidence="5 6" id="KW-0472">Membrane</keyword>
<evidence type="ECO:0000256" key="4">
    <source>
        <dbReference type="ARBA" id="ARBA00022989"/>
    </source>
</evidence>
<keyword evidence="3 6" id="KW-0812">Transmembrane</keyword>
<dbReference type="Pfam" id="PF04148">
    <property type="entry name" value="Erv26"/>
    <property type="match status" value="1"/>
</dbReference>
<proteinExistence type="inferred from homology"/>
<reference evidence="7 8" key="1">
    <citation type="submission" date="2015-09" db="EMBL/GenBank/DDBJ databases">
        <title>Host preference determinants of Valsa canker pathogens revealed by comparative genomics.</title>
        <authorList>
            <person name="Yin Z."/>
            <person name="Huang L."/>
        </authorList>
    </citation>
    <scope>NUCLEOTIDE SEQUENCE [LARGE SCALE GENOMIC DNA]</scope>
    <source>
        <strain evidence="7 8">03-1</strain>
    </source>
</reference>
<dbReference type="GO" id="GO:0006888">
    <property type="term" value="P:endoplasmic reticulum to Golgi vesicle-mediated transport"/>
    <property type="evidence" value="ECO:0007669"/>
    <property type="project" value="InterPro"/>
</dbReference>
<dbReference type="PANTHER" id="PTHR13144">
    <property type="entry name" value="TEX261 PROTEIN"/>
    <property type="match status" value="1"/>
</dbReference>
<feature type="transmembrane region" description="Helical" evidence="6">
    <location>
        <begin position="42"/>
        <end position="59"/>
    </location>
</feature>
<feature type="transmembrane region" description="Helical" evidence="6">
    <location>
        <begin position="65"/>
        <end position="83"/>
    </location>
</feature>
<evidence type="ECO:0000256" key="6">
    <source>
        <dbReference type="SAM" id="Phobius"/>
    </source>
</evidence>
<accession>A0A423VZS0</accession>
<evidence type="ECO:0000256" key="3">
    <source>
        <dbReference type="ARBA" id="ARBA00022692"/>
    </source>
</evidence>
<protein>
    <recommendedName>
        <fullName evidence="9">Transmembrane adaptor Erv26</fullName>
    </recommendedName>
</protein>